<dbReference type="Proteomes" id="UP000626092">
    <property type="component" value="Unassembled WGS sequence"/>
</dbReference>
<dbReference type="EMBL" id="WJXA01000010">
    <property type="protein sequence ID" value="KAF7130881.1"/>
    <property type="molecule type" value="Genomic_DNA"/>
</dbReference>
<keyword evidence="5" id="KW-1185">Reference proteome</keyword>
<keyword evidence="3" id="KW-0809">Transit peptide</keyword>
<name>A0A834GGL3_RHOSS</name>
<evidence type="ECO:0000256" key="1">
    <source>
        <dbReference type="ARBA" id="ARBA00007692"/>
    </source>
</evidence>
<proteinExistence type="inferred from homology"/>
<dbReference type="GO" id="GO:0003676">
    <property type="term" value="F:nucleic acid binding"/>
    <property type="evidence" value="ECO:0007669"/>
    <property type="project" value="InterPro"/>
</dbReference>
<keyword evidence="2" id="KW-0805">Transcription regulation</keyword>
<dbReference type="Gene3D" id="1.25.70.10">
    <property type="entry name" value="Transcription termination factor 3, mitochondrial"/>
    <property type="match status" value="1"/>
</dbReference>
<sequence>MQTQNPYLSLSSFPSITFSSKPNNNKPEFLCSLISSVSSLPHSRSNISTPTSNPSLTNFLIDTLAFSEPQAVSISSRFPSKKTLEKPQSVLQLLKQLGFSDAHIRSSIRLNPDILFSDVDETLKPKLEFFQDLGLTGPDLGFDSGSEEVVSGRLCIEIEMQHCLLGELRHCRVPALDAFEEATFAFLHVRDGSLDMGFPVDSRMLVHAVFIVSCISDETISRKFELFRSFGFSEDECMDMFRRAPTLLGVSEGKLKLGMEFFLYDVKLESHDKLRYGCHTLGVLCGEKPPNGKAMSTSGTTLGIRTRVFATHFPQVQSSTLILGKKHVQGPTWGKIVDKDKVVVLRQQVADRNTAMVDHYVICYSLKKHQIKS</sequence>
<evidence type="ECO:0000313" key="4">
    <source>
        <dbReference type="EMBL" id="KAF7130881.1"/>
    </source>
</evidence>
<keyword evidence="2" id="KW-0806">Transcription termination</keyword>
<reference evidence="4" key="1">
    <citation type="submission" date="2019-11" db="EMBL/GenBank/DDBJ databases">
        <authorList>
            <person name="Liu Y."/>
            <person name="Hou J."/>
            <person name="Li T.-Q."/>
            <person name="Guan C.-H."/>
            <person name="Wu X."/>
            <person name="Wu H.-Z."/>
            <person name="Ling F."/>
            <person name="Zhang R."/>
            <person name="Shi X.-G."/>
            <person name="Ren J.-P."/>
            <person name="Chen E.-F."/>
            <person name="Sun J.-M."/>
        </authorList>
    </citation>
    <scope>NUCLEOTIDE SEQUENCE</scope>
    <source>
        <strain evidence="4">Adult_tree_wgs_1</strain>
        <tissue evidence="4">Leaves</tissue>
    </source>
</reference>
<comment type="similarity">
    <text evidence="1">Belongs to the mTERF family.</text>
</comment>
<organism evidence="4 5">
    <name type="scientific">Rhododendron simsii</name>
    <name type="common">Sims's rhododendron</name>
    <dbReference type="NCBI Taxonomy" id="118357"/>
    <lineage>
        <taxon>Eukaryota</taxon>
        <taxon>Viridiplantae</taxon>
        <taxon>Streptophyta</taxon>
        <taxon>Embryophyta</taxon>
        <taxon>Tracheophyta</taxon>
        <taxon>Spermatophyta</taxon>
        <taxon>Magnoliopsida</taxon>
        <taxon>eudicotyledons</taxon>
        <taxon>Gunneridae</taxon>
        <taxon>Pentapetalae</taxon>
        <taxon>asterids</taxon>
        <taxon>Ericales</taxon>
        <taxon>Ericaceae</taxon>
        <taxon>Ericoideae</taxon>
        <taxon>Rhodoreae</taxon>
        <taxon>Rhododendron</taxon>
    </lineage>
</organism>
<evidence type="ECO:0000313" key="5">
    <source>
        <dbReference type="Proteomes" id="UP000626092"/>
    </source>
</evidence>
<evidence type="ECO:0000256" key="2">
    <source>
        <dbReference type="ARBA" id="ARBA00022472"/>
    </source>
</evidence>
<gene>
    <name evidence="4" type="ORF">RHSIM_Rhsim10G0144200</name>
</gene>
<dbReference type="AlphaFoldDB" id="A0A834GGL3"/>
<dbReference type="InterPro" id="IPR038538">
    <property type="entry name" value="MTERF_sf"/>
</dbReference>
<dbReference type="Pfam" id="PF02536">
    <property type="entry name" value="mTERF"/>
    <property type="match status" value="2"/>
</dbReference>
<dbReference type="PANTHER" id="PTHR13068:SF173">
    <property type="entry name" value="EMB|CAB62602.1"/>
    <property type="match status" value="1"/>
</dbReference>
<keyword evidence="2" id="KW-0804">Transcription</keyword>
<accession>A0A834GGL3</accession>
<dbReference type="InterPro" id="IPR003690">
    <property type="entry name" value="MTERF"/>
</dbReference>
<protein>
    <submittedName>
        <fullName evidence="4">Uncharacterized protein</fullName>
    </submittedName>
</protein>
<evidence type="ECO:0000256" key="3">
    <source>
        <dbReference type="ARBA" id="ARBA00022946"/>
    </source>
</evidence>
<comment type="caution">
    <text evidence="4">The sequence shown here is derived from an EMBL/GenBank/DDBJ whole genome shotgun (WGS) entry which is preliminary data.</text>
</comment>
<dbReference type="SMART" id="SM00733">
    <property type="entry name" value="Mterf"/>
    <property type="match status" value="3"/>
</dbReference>
<dbReference type="GO" id="GO:0006353">
    <property type="term" value="P:DNA-templated transcription termination"/>
    <property type="evidence" value="ECO:0007669"/>
    <property type="project" value="UniProtKB-KW"/>
</dbReference>
<dbReference type="OrthoDB" id="637682at2759"/>
<dbReference type="PANTHER" id="PTHR13068">
    <property type="entry name" value="CGI-12 PROTEIN-RELATED"/>
    <property type="match status" value="1"/>
</dbReference>